<evidence type="ECO:0000256" key="7">
    <source>
        <dbReference type="ARBA" id="ARBA00029853"/>
    </source>
</evidence>
<dbReference type="InParanoid" id="A0A1X7UGS6"/>
<dbReference type="EC" id="4.4.1.1" evidence="4"/>
<evidence type="ECO:0000313" key="9">
    <source>
        <dbReference type="EnsemblMetazoa" id="Aqu2.1.26663_001"/>
    </source>
</evidence>
<dbReference type="STRING" id="400682.A0A1X7UGS6"/>
<dbReference type="GO" id="GO:0004123">
    <property type="term" value="F:cystathionine gamma-lyase activity"/>
    <property type="evidence" value="ECO:0007669"/>
    <property type="project" value="TreeGrafter"/>
</dbReference>
<evidence type="ECO:0000256" key="6">
    <source>
        <dbReference type="ARBA" id="ARBA00023192"/>
    </source>
</evidence>
<dbReference type="PANTHER" id="PTHR11808">
    <property type="entry name" value="TRANS-SULFURATION ENZYME FAMILY MEMBER"/>
    <property type="match status" value="1"/>
</dbReference>
<evidence type="ECO:0000256" key="4">
    <source>
        <dbReference type="ARBA" id="ARBA00012085"/>
    </source>
</evidence>
<comment type="pathway">
    <text evidence="2">Amino-acid biosynthesis; L-cysteine biosynthesis; L-cysteine from L-homocysteine and L-serine: step 2/2.</text>
</comment>
<name>A0A1X7UGS6_AMPQE</name>
<dbReference type="GO" id="GO:0005737">
    <property type="term" value="C:cytoplasm"/>
    <property type="evidence" value="ECO:0007669"/>
    <property type="project" value="TreeGrafter"/>
</dbReference>
<dbReference type="AlphaFoldDB" id="A0A1X7UGS6"/>
<evidence type="ECO:0000256" key="8">
    <source>
        <dbReference type="RuleBase" id="RU362118"/>
    </source>
</evidence>
<dbReference type="eggNOG" id="KOG0053">
    <property type="taxonomic scope" value="Eukaryota"/>
</dbReference>
<dbReference type="UniPathway" id="UPA00136">
    <property type="reaction ID" value="UER00202"/>
</dbReference>
<keyword evidence="6" id="KW-0028">Amino-acid biosynthesis</keyword>
<dbReference type="Pfam" id="PF01053">
    <property type="entry name" value="Cys_Met_Meta_PP"/>
    <property type="match status" value="1"/>
</dbReference>
<keyword evidence="5 8" id="KW-0663">Pyridoxal phosphate</keyword>
<dbReference type="EnsemblMetazoa" id="Aqu2.1.26663_001">
    <property type="protein sequence ID" value="Aqu2.1.26663_001"/>
    <property type="gene ID" value="Aqu2.1.26663"/>
</dbReference>
<dbReference type="Gene3D" id="3.40.640.10">
    <property type="entry name" value="Type I PLP-dependent aspartate aminotransferase-like (Major domain)"/>
    <property type="match status" value="1"/>
</dbReference>
<dbReference type="PANTHER" id="PTHR11808:SF15">
    <property type="entry name" value="CYSTATHIONINE GAMMA-LYASE"/>
    <property type="match status" value="1"/>
</dbReference>
<dbReference type="InterPro" id="IPR015424">
    <property type="entry name" value="PyrdxlP-dep_Trfase"/>
</dbReference>
<keyword evidence="6" id="KW-0198">Cysteine biosynthesis</keyword>
<dbReference type="InterPro" id="IPR000277">
    <property type="entry name" value="Cys/Met-Metab_PyrdxlP-dep_enz"/>
</dbReference>
<organism evidence="9">
    <name type="scientific">Amphimedon queenslandica</name>
    <name type="common">Sponge</name>
    <dbReference type="NCBI Taxonomy" id="400682"/>
    <lineage>
        <taxon>Eukaryota</taxon>
        <taxon>Metazoa</taxon>
        <taxon>Porifera</taxon>
        <taxon>Demospongiae</taxon>
        <taxon>Heteroscleromorpha</taxon>
        <taxon>Haplosclerida</taxon>
        <taxon>Niphatidae</taxon>
        <taxon>Amphimedon</taxon>
    </lineage>
</organism>
<dbReference type="GO" id="GO:0030170">
    <property type="term" value="F:pyridoxal phosphate binding"/>
    <property type="evidence" value="ECO:0007669"/>
    <property type="project" value="InterPro"/>
</dbReference>
<evidence type="ECO:0000256" key="2">
    <source>
        <dbReference type="ARBA" id="ARBA00005038"/>
    </source>
</evidence>
<accession>A0A1X7UGS6</accession>
<evidence type="ECO:0000256" key="1">
    <source>
        <dbReference type="ARBA" id="ARBA00001933"/>
    </source>
</evidence>
<evidence type="ECO:0000256" key="5">
    <source>
        <dbReference type="ARBA" id="ARBA00022898"/>
    </source>
</evidence>
<dbReference type="GO" id="GO:0019346">
    <property type="term" value="P:transsulfuration"/>
    <property type="evidence" value="ECO:0007669"/>
    <property type="project" value="InterPro"/>
</dbReference>
<reference evidence="9" key="1">
    <citation type="submission" date="2017-05" db="UniProtKB">
        <authorList>
            <consortium name="EnsemblMetazoa"/>
        </authorList>
    </citation>
    <scope>IDENTIFICATION</scope>
</reference>
<dbReference type="GO" id="GO:0019343">
    <property type="term" value="P:cysteine biosynthetic process via cystathionine"/>
    <property type="evidence" value="ECO:0007669"/>
    <property type="project" value="TreeGrafter"/>
</dbReference>
<proteinExistence type="inferred from homology"/>
<comment type="similarity">
    <text evidence="3 8">Belongs to the trans-sulfuration enzymes family.</text>
</comment>
<protein>
    <recommendedName>
        <fullName evidence="4">cystathionine gamma-lyase</fullName>
        <ecNumber evidence="4">4.4.1.1</ecNumber>
    </recommendedName>
    <alternativeName>
        <fullName evidence="7">Gamma-cystathionase</fullName>
    </alternativeName>
</protein>
<dbReference type="SUPFAM" id="SSF53383">
    <property type="entry name" value="PLP-dependent transferases"/>
    <property type="match status" value="1"/>
</dbReference>
<evidence type="ECO:0000256" key="3">
    <source>
        <dbReference type="ARBA" id="ARBA00009077"/>
    </source>
</evidence>
<dbReference type="OrthoDB" id="3512640at2759"/>
<dbReference type="InterPro" id="IPR015421">
    <property type="entry name" value="PyrdxlP-dep_Trfase_major"/>
</dbReference>
<sequence length="118" mass="13457">MFIKNNATTIINQCHLVWMESPTNPTLTVIDIAAVSKIAHKKGCTVVVDNTFLTLYFQHPLSLGADLVLHSMTEYLNGHCDVLMGALCTNDKEIHKKLKFLQLEWFYIGRIIIMEEYS</sequence>
<comment type="cofactor">
    <cofactor evidence="1 8">
        <name>pyridoxal 5'-phosphate</name>
        <dbReference type="ChEBI" id="CHEBI:597326"/>
    </cofactor>
</comment>